<name>A0A8S3ZM52_9EUPU</name>
<comment type="caution">
    <text evidence="10">The sequence shown here is derived from an EMBL/GenBank/DDBJ whole genome shotgun (WGS) entry which is preliminary data.</text>
</comment>
<accession>A0A8S3ZM52</accession>
<evidence type="ECO:0000256" key="5">
    <source>
        <dbReference type="ARBA" id="ARBA00023136"/>
    </source>
</evidence>
<evidence type="ECO:0000256" key="8">
    <source>
        <dbReference type="SAM" id="Phobius"/>
    </source>
</evidence>
<dbReference type="PANTHER" id="PTHR45695:SF9">
    <property type="entry name" value="LEUCOKININ RECEPTOR"/>
    <property type="match status" value="1"/>
</dbReference>
<evidence type="ECO:0000256" key="7">
    <source>
        <dbReference type="ARBA" id="ARBA00023224"/>
    </source>
</evidence>
<feature type="domain" description="G-protein coupled receptors family 1 profile" evidence="9">
    <location>
        <begin position="4"/>
        <end position="77"/>
    </location>
</feature>
<dbReference type="PANTHER" id="PTHR45695">
    <property type="entry name" value="LEUCOKININ RECEPTOR-RELATED"/>
    <property type="match status" value="1"/>
</dbReference>
<proteinExistence type="predicted"/>
<organism evidence="10 11">
    <name type="scientific">Candidula unifasciata</name>
    <dbReference type="NCBI Taxonomy" id="100452"/>
    <lineage>
        <taxon>Eukaryota</taxon>
        <taxon>Metazoa</taxon>
        <taxon>Spiralia</taxon>
        <taxon>Lophotrochozoa</taxon>
        <taxon>Mollusca</taxon>
        <taxon>Gastropoda</taxon>
        <taxon>Heterobranchia</taxon>
        <taxon>Euthyneura</taxon>
        <taxon>Panpulmonata</taxon>
        <taxon>Eupulmonata</taxon>
        <taxon>Stylommatophora</taxon>
        <taxon>Helicina</taxon>
        <taxon>Helicoidea</taxon>
        <taxon>Geomitridae</taxon>
        <taxon>Candidula</taxon>
    </lineage>
</organism>
<feature type="transmembrane region" description="Helical" evidence="8">
    <location>
        <begin position="47"/>
        <end position="67"/>
    </location>
</feature>
<dbReference type="PROSITE" id="PS50262">
    <property type="entry name" value="G_PROTEIN_RECEP_F1_2"/>
    <property type="match status" value="1"/>
</dbReference>
<keyword evidence="4" id="KW-0297">G-protein coupled receptor</keyword>
<keyword evidence="2 8" id="KW-0812">Transmembrane</keyword>
<feature type="non-terminal residue" evidence="10">
    <location>
        <position position="1"/>
    </location>
</feature>
<dbReference type="InterPro" id="IPR017452">
    <property type="entry name" value="GPCR_Rhodpsn_7TM"/>
</dbReference>
<dbReference type="Gene3D" id="1.20.1070.10">
    <property type="entry name" value="Rhodopsin 7-helix transmembrane proteins"/>
    <property type="match status" value="1"/>
</dbReference>
<keyword evidence="7" id="KW-0807">Transducer</keyword>
<keyword evidence="3 8" id="KW-1133">Transmembrane helix</keyword>
<dbReference type="GO" id="GO:0004930">
    <property type="term" value="F:G protein-coupled receptor activity"/>
    <property type="evidence" value="ECO:0007669"/>
    <property type="project" value="UniProtKB-KW"/>
</dbReference>
<evidence type="ECO:0000313" key="10">
    <source>
        <dbReference type="EMBL" id="CAG5128342.1"/>
    </source>
</evidence>
<keyword evidence="5 8" id="KW-0472">Membrane</keyword>
<keyword evidence="11" id="KW-1185">Reference proteome</keyword>
<dbReference type="EMBL" id="CAJHNH020003015">
    <property type="protein sequence ID" value="CAG5128342.1"/>
    <property type="molecule type" value="Genomic_DNA"/>
</dbReference>
<feature type="non-terminal residue" evidence="10">
    <location>
        <position position="77"/>
    </location>
</feature>
<evidence type="ECO:0000313" key="11">
    <source>
        <dbReference type="Proteomes" id="UP000678393"/>
    </source>
</evidence>
<evidence type="ECO:0000259" key="9">
    <source>
        <dbReference type="PROSITE" id="PS50262"/>
    </source>
</evidence>
<evidence type="ECO:0000256" key="1">
    <source>
        <dbReference type="ARBA" id="ARBA00004141"/>
    </source>
</evidence>
<evidence type="ECO:0000256" key="2">
    <source>
        <dbReference type="ARBA" id="ARBA00022692"/>
    </source>
</evidence>
<dbReference type="Pfam" id="PF00001">
    <property type="entry name" value="7tm_1"/>
    <property type="match status" value="1"/>
</dbReference>
<evidence type="ECO:0000256" key="3">
    <source>
        <dbReference type="ARBA" id="ARBA00022989"/>
    </source>
</evidence>
<evidence type="ECO:0000256" key="4">
    <source>
        <dbReference type="ARBA" id="ARBA00023040"/>
    </source>
</evidence>
<dbReference type="InterPro" id="IPR000276">
    <property type="entry name" value="GPCR_Rhodpsn"/>
</dbReference>
<protein>
    <recommendedName>
        <fullName evidence="9">G-protein coupled receptors family 1 profile domain-containing protein</fullName>
    </recommendedName>
</protein>
<feature type="transmembrane region" description="Helical" evidence="8">
    <location>
        <begin position="23"/>
        <end position="41"/>
    </location>
</feature>
<dbReference type="GO" id="GO:0005886">
    <property type="term" value="C:plasma membrane"/>
    <property type="evidence" value="ECO:0007669"/>
    <property type="project" value="TreeGrafter"/>
</dbReference>
<dbReference type="SUPFAM" id="SSF81321">
    <property type="entry name" value="Family A G protein-coupled receptor-like"/>
    <property type="match status" value="1"/>
</dbReference>
<dbReference type="Proteomes" id="UP000678393">
    <property type="component" value="Unassembled WGS sequence"/>
</dbReference>
<dbReference type="AlphaFoldDB" id="A0A8S3ZM52"/>
<evidence type="ECO:0000256" key="6">
    <source>
        <dbReference type="ARBA" id="ARBA00023170"/>
    </source>
</evidence>
<dbReference type="OrthoDB" id="5987909at2759"/>
<reference evidence="10" key="1">
    <citation type="submission" date="2021-04" db="EMBL/GenBank/DDBJ databases">
        <authorList>
            <consortium name="Molecular Ecology Group"/>
        </authorList>
    </citation>
    <scope>NUCLEOTIDE SEQUENCE</scope>
</reference>
<comment type="subcellular location">
    <subcellularLocation>
        <location evidence="1">Membrane</location>
        <topology evidence="1">Multi-pass membrane protein</topology>
    </subcellularLocation>
</comment>
<keyword evidence="6" id="KW-0675">Receptor</keyword>
<sequence>TIIGNLTLIFVLLCKRSRRKKRVNILLLNLALGDLAVAVFVNSTEILFVAFGDWALGPIVCKISVYVQVKPFIVFFS</sequence>
<gene>
    <name evidence="10" type="ORF">CUNI_LOCUS13900</name>
</gene>